<name>A0A4U5LUA9_STECR</name>
<feature type="transmembrane region" description="Helical" evidence="1">
    <location>
        <begin position="49"/>
        <end position="73"/>
    </location>
</feature>
<dbReference type="Proteomes" id="UP000298663">
    <property type="component" value="Unassembled WGS sequence"/>
</dbReference>
<dbReference type="AlphaFoldDB" id="A0A4U5LUA9"/>
<dbReference type="EMBL" id="AZBU02000012">
    <property type="protein sequence ID" value="TKR59682.1"/>
    <property type="molecule type" value="Genomic_DNA"/>
</dbReference>
<feature type="transmembrane region" description="Helical" evidence="1">
    <location>
        <begin position="358"/>
        <end position="383"/>
    </location>
</feature>
<evidence type="ECO:0000313" key="3">
    <source>
        <dbReference type="Proteomes" id="UP000298663"/>
    </source>
</evidence>
<feature type="transmembrane region" description="Helical" evidence="1">
    <location>
        <begin position="139"/>
        <end position="162"/>
    </location>
</feature>
<keyword evidence="1" id="KW-0812">Transmembrane</keyword>
<reference evidence="2 3" key="2">
    <citation type="journal article" date="2019" name="G3 (Bethesda)">
        <title>Hybrid Assembly of the Genome of the Entomopathogenic Nematode Steinernema carpocapsae Identifies the X-Chromosome.</title>
        <authorList>
            <person name="Serra L."/>
            <person name="Macchietto M."/>
            <person name="Macias-Munoz A."/>
            <person name="McGill C.J."/>
            <person name="Rodriguez I.M."/>
            <person name="Rodriguez B."/>
            <person name="Murad R."/>
            <person name="Mortazavi A."/>
        </authorList>
    </citation>
    <scope>NUCLEOTIDE SEQUENCE [LARGE SCALE GENOMIC DNA]</scope>
    <source>
        <strain evidence="2 3">ALL</strain>
    </source>
</reference>
<proteinExistence type="predicted"/>
<feature type="transmembrane region" description="Helical" evidence="1">
    <location>
        <begin position="269"/>
        <end position="294"/>
    </location>
</feature>
<comment type="caution">
    <text evidence="2">The sequence shown here is derived from an EMBL/GenBank/DDBJ whole genome shotgun (WGS) entry which is preliminary data.</text>
</comment>
<organism evidence="2 3">
    <name type="scientific">Steinernema carpocapsae</name>
    <name type="common">Entomopathogenic nematode</name>
    <dbReference type="NCBI Taxonomy" id="34508"/>
    <lineage>
        <taxon>Eukaryota</taxon>
        <taxon>Metazoa</taxon>
        <taxon>Ecdysozoa</taxon>
        <taxon>Nematoda</taxon>
        <taxon>Chromadorea</taxon>
        <taxon>Rhabditida</taxon>
        <taxon>Tylenchina</taxon>
        <taxon>Panagrolaimomorpha</taxon>
        <taxon>Strongyloidoidea</taxon>
        <taxon>Steinernematidae</taxon>
        <taxon>Steinernema</taxon>
    </lineage>
</organism>
<evidence type="ECO:0000256" key="1">
    <source>
        <dbReference type="SAM" id="Phobius"/>
    </source>
</evidence>
<feature type="transmembrane region" description="Helical" evidence="1">
    <location>
        <begin position="315"/>
        <end position="338"/>
    </location>
</feature>
<feature type="transmembrane region" description="Helical" evidence="1">
    <location>
        <begin position="19"/>
        <end position="37"/>
    </location>
</feature>
<gene>
    <name evidence="2" type="ORF">L596_029320</name>
</gene>
<keyword evidence="3" id="KW-1185">Reference proteome</keyword>
<accession>A0A4U5LUA9</accession>
<keyword evidence="1" id="KW-1133">Transmembrane helix</keyword>
<protein>
    <submittedName>
        <fullName evidence="2">Uncharacterized protein</fullName>
    </submittedName>
</protein>
<sequence>MSQQNHSNLIERIRFGIDIARIALPPICLPVYLLLIFHTKESFKNLVAFKLIVSLALMDCFYLIQTFTNGIFTTFAPHLVEDSALPDSHPLRIFIKVISSTRIGHLVAVPLLNFILALNRLTVMANKKYWTIWRKGYKVPYIVVASPCLIFQVFIVVAWIIYIPGMMTLQFAIPGVEFDLAVFGYTYHGPYSLKCVISHARQRPKTAPLQHGAAKNHIASYLPTTLYSSDLGTMDCLYLLQSFVKGSLTLFVSHLFEKDALPENQPMLIVIRVISSLRIGHLLAVPFLTLVLAVNRLSVMLNKKYNWKKNKRFMAANTIAWIIYIPLVLILNFAHTGIEFFMTLDSFVYDGPLYFKCILAYGGPACEIGAFLCMVGVVICIVIKSTFFQIDMLRLAQSHMKKTLLGNKDMAFIRTFSTNRF</sequence>
<evidence type="ECO:0000313" key="2">
    <source>
        <dbReference type="EMBL" id="TKR59682.1"/>
    </source>
</evidence>
<reference evidence="2 3" key="1">
    <citation type="journal article" date="2015" name="Genome Biol.">
        <title>Comparative genomics of Steinernema reveals deeply conserved gene regulatory networks.</title>
        <authorList>
            <person name="Dillman A.R."/>
            <person name="Macchietto M."/>
            <person name="Porter C.F."/>
            <person name="Rogers A."/>
            <person name="Williams B."/>
            <person name="Antoshechkin I."/>
            <person name="Lee M.M."/>
            <person name="Goodwin Z."/>
            <person name="Lu X."/>
            <person name="Lewis E.E."/>
            <person name="Goodrich-Blair H."/>
            <person name="Stock S.P."/>
            <person name="Adams B.J."/>
            <person name="Sternberg P.W."/>
            <person name="Mortazavi A."/>
        </authorList>
    </citation>
    <scope>NUCLEOTIDE SEQUENCE [LARGE SCALE GENOMIC DNA]</scope>
    <source>
        <strain evidence="2 3">ALL</strain>
    </source>
</reference>
<feature type="transmembrane region" description="Helical" evidence="1">
    <location>
        <begin position="93"/>
        <end position="118"/>
    </location>
</feature>
<keyword evidence="1" id="KW-0472">Membrane</keyword>